<feature type="transmembrane region" description="Helical" evidence="1">
    <location>
        <begin position="360"/>
        <end position="381"/>
    </location>
</feature>
<protein>
    <submittedName>
        <fullName evidence="3">Oxidoreductase</fullName>
    </submittedName>
</protein>
<dbReference type="Proteomes" id="UP000077098">
    <property type="component" value="Unassembled WGS sequence"/>
</dbReference>
<keyword evidence="1" id="KW-0812">Transmembrane</keyword>
<dbReference type="PANTHER" id="PTHR12126:SF11">
    <property type="entry name" value="NADH DEHYDROGENASE [UBIQUINONE] 1 ALPHA SUBCOMPLEX SUBUNIT 9, MITOCHONDRIAL"/>
    <property type="match status" value="1"/>
</dbReference>
<keyword evidence="1" id="KW-0472">Membrane</keyword>
<feature type="transmembrane region" description="Helical" evidence="1">
    <location>
        <begin position="320"/>
        <end position="340"/>
    </location>
</feature>
<comment type="caution">
    <text evidence="3">The sequence shown here is derived from an EMBL/GenBank/DDBJ whole genome shotgun (WGS) entry which is preliminary data.</text>
</comment>
<keyword evidence="1" id="KW-1133">Transmembrane helix</keyword>
<dbReference type="PANTHER" id="PTHR12126">
    <property type="entry name" value="NADH-UBIQUINONE OXIDOREDUCTASE 39 KDA SUBUNIT-RELATED"/>
    <property type="match status" value="1"/>
</dbReference>
<dbReference type="SUPFAM" id="SSF51735">
    <property type="entry name" value="NAD(P)-binding Rossmann-fold domains"/>
    <property type="match status" value="1"/>
</dbReference>
<dbReference type="RefSeq" id="WP_063949286.1">
    <property type="nucleotide sequence ID" value="NZ_LXPS01000014.1"/>
</dbReference>
<organism evidence="3 4">
    <name type="scientific">Agrobacterium tumefaciens</name>
    <dbReference type="NCBI Taxonomy" id="358"/>
    <lineage>
        <taxon>Bacteria</taxon>
        <taxon>Pseudomonadati</taxon>
        <taxon>Pseudomonadota</taxon>
        <taxon>Alphaproteobacteria</taxon>
        <taxon>Hyphomicrobiales</taxon>
        <taxon>Rhizobiaceae</taxon>
        <taxon>Rhizobium/Agrobacterium group</taxon>
        <taxon>Agrobacterium</taxon>
        <taxon>Agrobacterium tumefaciens complex</taxon>
    </lineage>
</organism>
<dbReference type="Pfam" id="PF13781">
    <property type="entry name" value="DoxX_3"/>
    <property type="match status" value="1"/>
</dbReference>
<dbReference type="Pfam" id="PF13460">
    <property type="entry name" value="NAD_binding_10"/>
    <property type="match status" value="1"/>
</dbReference>
<dbReference type="InterPro" id="IPR025695">
    <property type="entry name" value="DoxX-like"/>
</dbReference>
<reference evidence="3 4" key="1">
    <citation type="submission" date="2016-05" db="EMBL/GenBank/DDBJ databases">
        <authorList>
            <person name="Lavstsen T."/>
            <person name="Jespersen J.S."/>
        </authorList>
    </citation>
    <scope>NUCLEOTIDE SEQUENCE [LARGE SCALE GENOMIC DNA]</scope>
    <source>
        <strain evidence="3 4">KCJ1736</strain>
    </source>
</reference>
<dbReference type="EMBL" id="LXPS01000014">
    <property type="protein sequence ID" value="OAE45551.1"/>
    <property type="molecule type" value="Genomic_DNA"/>
</dbReference>
<dbReference type="InterPro" id="IPR051207">
    <property type="entry name" value="ComplexI_NDUFA9_subunit"/>
</dbReference>
<dbReference type="InterPro" id="IPR016040">
    <property type="entry name" value="NAD(P)-bd_dom"/>
</dbReference>
<sequence length="438" mass="46127">MKILILGATGFIGSEVVRSLHGRGHAITGLARSVTRATDKWPFVTWISADLARMTQASNWNALVGDHDAIVNCAGALQDGLSDDLAATQEKAMLALYEAAAQAGGRLVIQISARTAGAAADLPFLATKRHADEALTASGLPYVILRPALVVGRNAHGGTALVRALAGCPFILPLVNSTMPVRTVAVDDVAAAVCAAIDGEVPPGSDLELAAEETLTLQDMVTTHRQWLGLPPAPVVNLPAALTRPVSLLADAAGRLGWRSPLRSTAMTVMSEGIIVESEAQPTMTSLKTLKQTMTSLKTLKQTLTAHPSGVQDLWFARSYLLKPLVILCLSLFWLLSGLIPLLNTNEAAAHFLAFMPQAPAIALTLATCLIDIALGVAVLWRPLARKALIGMLLVSAVYLTGGSLLEPGLWLDPLGPLVKVLPSIALTFVALATLDER</sequence>
<name>A0A176XCQ1_AGRTU</name>
<gene>
    <name evidence="3" type="ORF">A7J57_25075</name>
</gene>
<accession>A0A176XCQ1</accession>
<evidence type="ECO:0000313" key="4">
    <source>
        <dbReference type="Proteomes" id="UP000077098"/>
    </source>
</evidence>
<dbReference type="GO" id="GO:0044877">
    <property type="term" value="F:protein-containing complex binding"/>
    <property type="evidence" value="ECO:0007669"/>
    <property type="project" value="TreeGrafter"/>
</dbReference>
<dbReference type="InterPro" id="IPR036291">
    <property type="entry name" value="NAD(P)-bd_dom_sf"/>
</dbReference>
<evidence type="ECO:0000256" key="1">
    <source>
        <dbReference type="SAM" id="Phobius"/>
    </source>
</evidence>
<feature type="transmembrane region" description="Helical" evidence="1">
    <location>
        <begin position="388"/>
        <end position="406"/>
    </location>
</feature>
<feature type="domain" description="NAD(P)-binding" evidence="2">
    <location>
        <begin position="7"/>
        <end position="197"/>
    </location>
</feature>
<evidence type="ECO:0000313" key="3">
    <source>
        <dbReference type="EMBL" id="OAE45551.1"/>
    </source>
</evidence>
<proteinExistence type="predicted"/>
<dbReference type="AlphaFoldDB" id="A0A176XCQ1"/>
<evidence type="ECO:0000259" key="2">
    <source>
        <dbReference type="Pfam" id="PF13460"/>
    </source>
</evidence>
<dbReference type="Gene3D" id="3.40.50.720">
    <property type="entry name" value="NAD(P)-binding Rossmann-like Domain"/>
    <property type="match status" value="1"/>
</dbReference>